<dbReference type="Pfam" id="PF04333">
    <property type="entry name" value="MlaA"/>
    <property type="match status" value="1"/>
</dbReference>
<feature type="signal peptide" evidence="3">
    <location>
        <begin position="1"/>
        <end position="27"/>
    </location>
</feature>
<proteinExistence type="inferred from homology"/>
<name>Q16BN5_ROSDO</name>
<evidence type="ECO:0000256" key="1">
    <source>
        <dbReference type="ARBA" id="ARBA00010634"/>
    </source>
</evidence>
<dbReference type="Proteomes" id="UP000007029">
    <property type="component" value="Chromosome"/>
</dbReference>
<protein>
    <submittedName>
        <fullName evidence="4">VacJ-like lipoprotein, putative</fullName>
    </submittedName>
</protein>
<keyword evidence="5" id="KW-1185">Reference proteome</keyword>
<dbReference type="GO" id="GO:0016020">
    <property type="term" value="C:membrane"/>
    <property type="evidence" value="ECO:0007669"/>
    <property type="project" value="InterPro"/>
</dbReference>
<feature type="chain" id="PRO_5004184270" evidence="3">
    <location>
        <begin position="28"/>
        <end position="256"/>
    </location>
</feature>
<dbReference type="HOGENOM" id="CLU_059326_3_0_5"/>
<dbReference type="PROSITE" id="PS51257">
    <property type="entry name" value="PROKAR_LIPOPROTEIN"/>
    <property type="match status" value="1"/>
</dbReference>
<reference evidence="4 5" key="1">
    <citation type="journal article" date="2007" name="J. Bacteriol.">
        <title>The complete genome sequence of Roseobacter denitrificans reveals a mixotrophic rather than photosynthetic metabolism.</title>
        <authorList>
            <person name="Swingley W.D."/>
            <person name="Sadekar S."/>
            <person name="Mastrian S.D."/>
            <person name="Matthies H.J."/>
            <person name="Hao J."/>
            <person name="Ramos H."/>
            <person name="Acharya C.R."/>
            <person name="Conrad A.L."/>
            <person name="Taylor H.L."/>
            <person name="Dejesa L.C."/>
            <person name="Shah M.K."/>
            <person name="O'huallachain M.E."/>
            <person name="Lince M.T."/>
            <person name="Blankenship R.E."/>
            <person name="Beatty J.T."/>
            <person name="Touchman J.W."/>
        </authorList>
    </citation>
    <scope>NUCLEOTIDE SEQUENCE [LARGE SCALE GENOMIC DNA]</scope>
    <source>
        <strain evidence="5">ATCC 33942 / OCh 114</strain>
    </source>
</reference>
<sequence length="256" mass="27944">MFDFARIQRLLKPASFLLMALALSACATSQDPATRTDGINDPYESQNRAIHRFNKGLDKNLVRPVSKGYAAVLPVEIRDRVNDFSENLSMPGVAVNSLLQGDLRGAGLATTRFLMNTTIGLAGFIDAASELNIPEHDTDFGETLAVWGVGEGAYIELPIFGPSTQRDAVGFVTDFFTNPLTFATIDTSPEQYIPPTARAGSWLNTRDKISGTIDSILYDSADSYAQSRSVYLQNRRFELDGGGGAEEDPYLDPYAE</sequence>
<dbReference type="eggNOG" id="COG2853">
    <property type="taxonomic scope" value="Bacteria"/>
</dbReference>
<dbReference type="PRINTS" id="PR01805">
    <property type="entry name" value="VACJLIPOPROT"/>
</dbReference>
<evidence type="ECO:0000313" key="5">
    <source>
        <dbReference type="Proteomes" id="UP000007029"/>
    </source>
</evidence>
<keyword evidence="2 3" id="KW-0732">Signal</keyword>
<keyword evidence="4" id="KW-0449">Lipoprotein</keyword>
<gene>
    <name evidence="4" type="ordered locus">RD1_0940</name>
</gene>
<dbReference type="AlphaFoldDB" id="Q16BN5"/>
<evidence type="ECO:0000256" key="3">
    <source>
        <dbReference type="SAM" id="SignalP"/>
    </source>
</evidence>
<evidence type="ECO:0000256" key="2">
    <source>
        <dbReference type="ARBA" id="ARBA00022729"/>
    </source>
</evidence>
<evidence type="ECO:0000313" key="4">
    <source>
        <dbReference type="EMBL" id="ABG30608.1"/>
    </source>
</evidence>
<dbReference type="GO" id="GO:0120010">
    <property type="term" value="P:intermembrane phospholipid transfer"/>
    <property type="evidence" value="ECO:0007669"/>
    <property type="project" value="TreeGrafter"/>
</dbReference>
<dbReference type="InterPro" id="IPR007428">
    <property type="entry name" value="MlaA"/>
</dbReference>
<dbReference type="PANTHER" id="PTHR30035">
    <property type="entry name" value="LIPOPROTEIN VACJ-RELATED"/>
    <property type="match status" value="1"/>
</dbReference>
<accession>Q16BN5</accession>
<comment type="similarity">
    <text evidence="1">Belongs to the MlaA family.</text>
</comment>
<dbReference type="RefSeq" id="WP_011567230.1">
    <property type="nucleotide sequence ID" value="NC_008209.1"/>
</dbReference>
<dbReference type="PANTHER" id="PTHR30035:SF3">
    <property type="entry name" value="INTERMEMBRANE PHOSPHOLIPID TRANSPORT SYSTEM LIPOPROTEIN MLAA"/>
    <property type="match status" value="1"/>
</dbReference>
<organism evidence="4 5">
    <name type="scientific">Roseobacter denitrificans (strain ATCC 33942 / OCh 114)</name>
    <name type="common">Erythrobacter sp. (strain OCh 114)</name>
    <name type="synonym">Roseobacter denitrificans</name>
    <dbReference type="NCBI Taxonomy" id="375451"/>
    <lineage>
        <taxon>Bacteria</taxon>
        <taxon>Pseudomonadati</taxon>
        <taxon>Pseudomonadota</taxon>
        <taxon>Alphaproteobacteria</taxon>
        <taxon>Rhodobacterales</taxon>
        <taxon>Roseobacteraceae</taxon>
        <taxon>Roseobacter</taxon>
    </lineage>
</organism>
<dbReference type="STRING" id="375451.RD1_0940"/>
<dbReference type="KEGG" id="rde:RD1_0940"/>
<dbReference type="EMBL" id="CP000362">
    <property type="protein sequence ID" value="ABG30608.1"/>
    <property type="molecule type" value="Genomic_DNA"/>
</dbReference>